<feature type="compositionally biased region" description="Polar residues" evidence="1">
    <location>
        <begin position="1"/>
        <end position="11"/>
    </location>
</feature>
<dbReference type="AlphaFoldDB" id="A0A8T2A930"/>
<feature type="compositionally biased region" description="Polar residues" evidence="1">
    <location>
        <begin position="43"/>
        <end position="53"/>
    </location>
</feature>
<sequence>MSFSDDPTSPTEKNRARTSQEPRERPQFLSFLSSKETEKSQEPNETSRSSVSPMNRYKEALKNRHGPVSKNQNYDFERSLDSEPIQMMSTSGYVSGCTNNKTNNGQSYLGVIASKNSVGLRTGMQQQMSNRSVIGVDSGTSFTDTGRKLQQAYNKLQRLGMPGEGYGTNNPDSFGDQPNFLLGSGGNIASMSSQRDDLRPEKQQKMSNVSNSSISGGVGMYSKTVDSQQGEEHGTNNSDTLGDSSNISLGCFGSIESILKATRDGKEVPTMPTPRPVNNAPQWTIKKRLTKKDVNPYGQLSLPSSSFDQHIRRHLPEEDLAKIVGAGLIVNVFDNDTGTIHKLRLAVYYTYVLTGGWLEDFIQRRSLKEKDDIGLLWDYSASRLQFGVIARAKAMVPRKRTRSA</sequence>
<comment type="caution">
    <text evidence="2">The sequence shown here is derived from an EMBL/GenBank/DDBJ whole genome shotgun (WGS) entry which is preliminary data.</text>
</comment>
<evidence type="ECO:0000256" key="1">
    <source>
        <dbReference type="SAM" id="MobiDB-lite"/>
    </source>
</evidence>
<feature type="region of interest" description="Disordered" evidence="1">
    <location>
        <begin position="1"/>
        <end position="56"/>
    </location>
</feature>
<evidence type="ECO:0000313" key="3">
    <source>
        <dbReference type="Proteomes" id="UP000694240"/>
    </source>
</evidence>
<organism evidence="2 3">
    <name type="scientific">Arabidopsis thaliana x Arabidopsis arenosa</name>
    <dbReference type="NCBI Taxonomy" id="1240361"/>
    <lineage>
        <taxon>Eukaryota</taxon>
        <taxon>Viridiplantae</taxon>
        <taxon>Streptophyta</taxon>
        <taxon>Embryophyta</taxon>
        <taxon>Tracheophyta</taxon>
        <taxon>Spermatophyta</taxon>
        <taxon>Magnoliopsida</taxon>
        <taxon>eudicotyledons</taxon>
        <taxon>Gunneridae</taxon>
        <taxon>Pentapetalae</taxon>
        <taxon>rosids</taxon>
        <taxon>malvids</taxon>
        <taxon>Brassicales</taxon>
        <taxon>Brassicaceae</taxon>
        <taxon>Camelineae</taxon>
        <taxon>Arabidopsis</taxon>
    </lineage>
</organism>
<accession>A0A8T2A930</accession>
<gene>
    <name evidence="2" type="ORF">ISN45_Aa04g021540</name>
</gene>
<dbReference type="PANTHER" id="PTHR34269:SF11">
    <property type="entry name" value="B3 DOMAIN PROTEIN"/>
    <property type="match status" value="1"/>
</dbReference>
<protein>
    <submittedName>
        <fullName evidence="2">DNA-binding pseudobarrel domain superfamily</fullName>
    </submittedName>
</protein>
<reference evidence="2 3" key="1">
    <citation type="submission" date="2020-12" db="EMBL/GenBank/DDBJ databases">
        <title>Concerted genomic and epigenomic changes stabilize Arabidopsis allopolyploids.</title>
        <authorList>
            <person name="Chen Z."/>
        </authorList>
    </citation>
    <scope>NUCLEOTIDE SEQUENCE [LARGE SCALE GENOMIC DNA]</scope>
    <source>
        <strain evidence="2">Allo738</strain>
        <tissue evidence="2">Leaf</tissue>
    </source>
</reference>
<dbReference type="CDD" id="cd10017">
    <property type="entry name" value="B3_DNA"/>
    <property type="match status" value="1"/>
</dbReference>
<dbReference type="InterPro" id="IPR003340">
    <property type="entry name" value="B3_DNA-bd"/>
</dbReference>
<evidence type="ECO:0000313" key="2">
    <source>
        <dbReference type="EMBL" id="KAG7569436.1"/>
    </source>
</evidence>
<dbReference type="Proteomes" id="UP000694240">
    <property type="component" value="Chromosome 9"/>
</dbReference>
<keyword evidence="3" id="KW-1185">Reference proteome</keyword>
<dbReference type="InterPro" id="IPR051442">
    <property type="entry name" value="B3_domain"/>
</dbReference>
<name>A0A8T2A930_9BRAS</name>
<keyword evidence="2" id="KW-0238">DNA-binding</keyword>
<proteinExistence type="predicted"/>
<dbReference type="GO" id="GO:0003677">
    <property type="term" value="F:DNA binding"/>
    <property type="evidence" value="ECO:0007669"/>
    <property type="project" value="UniProtKB-KW"/>
</dbReference>
<dbReference type="PANTHER" id="PTHR34269">
    <property type="entry name" value="TRANSCRIPTION FACTOR B3-DOMAIN FAMILY-RELATED"/>
    <property type="match status" value="1"/>
</dbReference>
<feature type="compositionally biased region" description="Basic and acidic residues" evidence="1">
    <location>
        <begin position="194"/>
        <end position="204"/>
    </location>
</feature>
<feature type="region of interest" description="Disordered" evidence="1">
    <location>
        <begin position="160"/>
        <end position="242"/>
    </location>
</feature>
<feature type="compositionally biased region" description="Basic and acidic residues" evidence="1">
    <location>
        <begin position="12"/>
        <end position="26"/>
    </location>
</feature>
<dbReference type="EMBL" id="JAEFBK010000009">
    <property type="protein sequence ID" value="KAG7569436.1"/>
    <property type="molecule type" value="Genomic_DNA"/>
</dbReference>